<dbReference type="GO" id="GO:0009236">
    <property type="term" value="P:cobalamin biosynthetic process"/>
    <property type="evidence" value="ECO:0007669"/>
    <property type="project" value="UniProtKB-UniRule"/>
</dbReference>
<feature type="active site" evidence="4">
    <location>
        <position position="432"/>
    </location>
</feature>
<dbReference type="Gene3D" id="3.40.50.880">
    <property type="match status" value="1"/>
</dbReference>
<comment type="similarity">
    <text evidence="4">Belongs to the CobB/CobQ family. CobQ subfamily.</text>
</comment>
<evidence type="ECO:0000259" key="6">
    <source>
        <dbReference type="Pfam" id="PF07685"/>
    </source>
</evidence>
<evidence type="ECO:0000313" key="7">
    <source>
        <dbReference type="EMBL" id="TQE97079.1"/>
    </source>
</evidence>
<evidence type="ECO:0000256" key="3">
    <source>
        <dbReference type="ARBA" id="ARBA00022962"/>
    </source>
</evidence>
<comment type="caution">
    <text evidence="7">The sequence shown here is derived from an EMBL/GenBank/DDBJ whole genome shotgun (WGS) entry which is preliminary data.</text>
</comment>
<dbReference type="InterPro" id="IPR027417">
    <property type="entry name" value="P-loop_NTPase"/>
</dbReference>
<sequence>MLLGTHSNAGKSLLATAFCRILARRGVRVAPFKAQNMSNNAGVTPEGGEMGRAQIVQAEAAGIPPHTDMNPVLLKPEGNRRSQIVLNGRAVGHIEAANWFELKRMLWDEVRAAYDRLAARFDVIVLEGAGSPAEINLKQGDIVNLRMARHAQAPCLLVGDIDRGGVFAALAGTLFLLEPHERAQIRGFLINKFRGDPALLGDATERLRERAFGVPTLGIIPYLPDLQIPDEDAVALEEPEPAAAAAPGVEIAVIHLPHIANFDEFDELAAEPGVHLRYVRHPAGLGRPHAIILPGTKVTLADLAWLRERGLDQAILTAHREGATVVGICGGYQMLGQTLADPLGIEAPAGTVAPGLGLLPVTTEFCPVKQTHQAELRLEDGQLLQGYEIHAGETTLHQAQPLGTLVRRSGRPVSIPDGARSPDGRVWGTYLHGIFENESFRREWLRSLGWPGPESMEHTGVEEASATTARRLREQEYDRLADAVETAVNWQAIEALIEG</sequence>
<dbReference type="InterPro" id="IPR002586">
    <property type="entry name" value="CobQ/CobB/MinD/ParA_Nub-bd_dom"/>
</dbReference>
<reference evidence="7 8" key="1">
    <citation type="submission" date="2019-06" db="EMBL/GenBank/DDBJ databases">
        <title>Genome sequence of Litorilinea aerophila BAA-2444.</title>
        <authorList>
            <person name="Maclea K.S."/>
            <person name="Maurais E.G."/>
            <person name="Iannazzi L.C."/>
        </authorList>
    </citation>
    <scope>NUCLEOTIDE SEQUENCE [LARGE SCALE GENOMIC DNA]</scope>
    <source>
        <strain evidence="7 8">ATCC BAA-2444</strain>
    </source>
</reference>
<dbReference type="NCBIfam" id="TIGR00313">
    <property type="entry name" value="cobQ"/>
    <property type="match status" value="1"/>
</dbReference>
<dbReference type="Pfam" id="PF07685">
    <property type="entry name" value="GATase_3"/>
    <property type="match status" value="1"/>
</dbReference>
<dbReference type="InterPro" id="IPR047045">
    <property type="entry name" value="CobQ_N"/>
</dbReference>
<organism evidence="7 8">
    <name type="scientific">Litorilinea aerophila</name>
    <dbReference type="NCBI Taxonomy" id="1204385"/>
    <lineage>
        <taxon>Bacteria</taxon>
        <taxon>Bacillati</taxon>
        <taxon>Chloroflexota</taxon>
        <taxon>Caldilineae</taxon>
        <taxon>Caldilineales</taxon>
        <taxon>Caldilineaceae</taxon>
        <taxon>Litorilinea</taxon>
    </lineage>
</organism>
<feature type="domain" description="CobB/CobQ-like glutamine amidotransferase" evidence="6">
    <location>
        <begin position="250"/>
        <end position="439"/>
    </location>
</feature>
<dbReference type="SUPFAM" id="SSF52317">
    <property type="entry name" value="Class I glutamine amidotransferase-like"/>
    <property type="match status" value="1"/>
</dbReference>
<dbReference type="InterPro" id="IPR029062">
    <property type="entry name" value="Class_I_gatase-like"/>
</dbReference>
<feature type="domain" description="CobQ/CobB/MinD/ParA nucleotide binding" evidence="5">
    <location>
        <begin position="2"/>
        <end position="226"/>
    </location>
</feature>
<dbReference type="Proteomes" id="UP000317371">
    <property type="component" value="Unassembled WGS sequence"/>
</dbReference>
<dbReference type="Pfam" id="PF01656">
    <property type="entry name" value="CbiA"/>
    <property type="match status" value="1"/>
</dbReference>
<dbReference type="PANTHER" id="PTHR21343">
    <property type="entry name" value="DETHIOBIOTIN SYNTHETASE"/>
    <property type="match status" value="1"/>
</dbReference>
<dbReference type="Gene3D" id="3.40.50.300">
    <property type="entry name" value="P-loop containing nucleotide triphosphate hydrolases"/>
    <property type="match status" value="1"/>
</dbReference>
<protein>
    <recommendedName>
        <fullName evidence="4">Cobyric acid synthase</fullName>
    </recommendedName>
</protein>
<dbReference type="CDD" id="cd01750">
    <property type="entry name" value="GATase1_CobQ"/>
    <property type="match status" value="1"/>
</dbReference>
<dbReference type="OrthoDB" id="9808302at2"/>
<dbReference type="CDD" id="cd05389">
    <property type="entry name" value="CobQ_N"/>
    <property type="match status" value="1"/>
</dbReference>
<comment type="pathway">
    <text evidence="1 4">Cofactor biosynthesis; adenosylcobalamin biosynthesis.</text>
</comment>
<dbReference type="PANTHER" id="PTHR21343:SF1">
    <property type="entry name" value="COBYRIC ACID SYNTHASE"/>
    <property type="match status" value="1"/>
</dbReference>
<comment type="function">
    <text evidence="4">Catalyzes amidations at positions B, D, E, and G on adenosylcobyrinic A,C-diamide. NH(2) groups are provided by glutamine, and one molecule of ATP is hydrogenolyzed for each amidation.</text>
</comment>
<dbReference type="NCBIfam" id="NF001989">
    <property type="entry name" value="PRK00784.1"/>
    <property type="match status" value="1"/>
</dbReference>
<accession>A0A540VJY2</accession>
<dbReference type="InParanoid" id="A0A540VJY2"/>
<proteinExistence type="inferred from homology"/>
<evidence type="ECO:0000256" key="2">
    <source>
        <dbReference type="ARBA" id="ARBA00022573"/>
    </source>
</evidence>
<feature type="active site" description="Nucleophile" evidence="4">
    <location>
        <position position="329"/>
    </location>
</feature>
<name>A0A540VJY2_9CHLR</name>
<keyword evidence="8" id="KW-1185">Reference proteome</keyword>
<dbReference type="InterPro" id="IPR033949">
    <property type="entry name" value="CobQ_GATase1"/>
</dbReference>
<dbReference type="InterPro" id="IPR011698">
    <property type="entry name" value="GATase_3"/>
</dbReference>
<dbReference type="AlphaFoldDB" id="A0A540VJY2"/>
<keyword evidence="2 4" id="KW-0169">Cobalamin biosynthesis</keyword>
<dbReference type="GO" id="GO:0003824">
    <property type="term" value="F:catalytic activity"/>
    <property type="evidence" value="ECO:0007669"/>
    <property type="project" value="InterPro"/>
</dbReference>
<dbReference type="InterPro" id="IPR004459">
    <property type="entry name" value="CobQ_synth"/>
</dbReference>
<evidence type="ECO:0000259" key="5">
    <source>
        <dbReference type="Pfam" id="PF01656"/>
    </source>
</evidence>
<evidence type="ECO:0000256" key="4">
    <source>
        <dbReference type="HAMAP-Rule" id="MF_00028"/>
    </source>
</evidence>
<keyword evidence="3 4" id="KW-0315">Glutamine amidotransferase</keyword>
<dbReference type="PROSITE" id="PS51274">
    <property type="entry name" value="GATASE_COBBQ"/>
    <property type="match status" value="1"/>
</dbReference>
<dbReference type="UniPathway" id="UPA00148"/>
<evidence type="ECO:0000256" key="1">
    <source>
        <dbReference type="ARBA" id="ARBA00004953"/>
    </source>
</evidence>
<dbReference type="GO" id="GO:0015420">
    <property type="term" value="F:ABC-type vitamin B12 transporter activity"/>
    <property type="evidence" value="ECO:0007669"/>
    <property type="project" value="UniProtKB-UniRule"/>
</dbReference>
<gene>
    <name evidence="4" type="primary">cobQ</name>
    <name evidence="7" type="ORF">FKZ61_04600</name>
</gene>
<dbReference type="HAMAP" id="MF_00028">
    <property type="entry name" value="CobQ"/>
    <property type="match status" value="1"/>
</dbReference>
<dbReference type="SUPFAM" id="SSF52540">
    <property type="entry name" value="P-loop containing nucleoside triphosphate hydrolases"/>
    <property type="match status" value="1"/>
</dbReference>
<evidence type="ECO:0000313" key="8">
    <source>
        <dbReference type="Proteomes" id="UP000317371"/>
    </source>
</evidence>
<dbReference type="EMBL" id="VIGC01000005">
    <property type="protein sequence ID" value="TQE97079.1"/>
    <property type="molecule type" value="Genomic_DNA"/>
</dbReference>